<evidence type="ECO:0000313" key="3">
    <source>
        <dbReference type="EMBL" id="ASF42107.1"/>
    </source>
</evidence>
<dbReference type="KEGG" id="capn:CBG49_02855"/>
<feature type="compositionally biased region" description="Polar residues" evidence="1">
    <location>
        <begin position="107"/>
        <end position="119"/>
    </location>
</feature>
<dbReference type="InterPro" id="IPR025381">
    <property type="entry name" value="DUF4296"/>
</dbReference>
<dbReference type="AlphaFoldDB" id="A0A1Z4BLG9"/>
<protein>
    <recommendedName>
        <fullName evidence="2">DUF4296 domain-containing protein</fullName>
    </recommendedName>
</protein>
<gene>
    <name evidence="3" type="ORF">CBG49_02855</name>
</gene>
<feature type="domain" description="DUF4296" evidence="2">
    <location>
        <begin position="25"/>
        <end position="107"/>
    </location>
</feature>
<keyword evidence="4" id="KW-1185">Reference proteome</keyword>
<evidence type="ECO:0000259" key="2">
    <source>
        <dbReference type="Pfam" id="PF14129"/>
    </source>
</evidence>
<feature type="compositionally biased region" description="Basic and acidic residues" evidence="1">
    <location>
        <begin position="120"/>
        <end position="136"/>
    </location>
</feature>
<dbReference type="EMBL" id="CP022022">
    <property type="protein sequence ID" value="ASF42107.1"/>
    <property type="molecule type" value="Genomic_DNA"/>
</dbReference>
<dbReference type="Pfam" id="PF14129">
    <property type="entry name" value="DUF4296"/>
    <property type="match status" value="1"/>
</dbReference>
<dbReference type="PROSITE" id="PS51257">
    <property type="entry name" value="PROKAR_LIPOPROTEIN"/>
    <property type="match status" value="1"/>
</dbReference>
<sequence length="136" mass="15914">MKKIIYIFALLLTVTACKKNIVPKPDKFLDEKQMENLLYDLAVLESMKVSQAQKLDSLQFNPQQFIYKKYAIDSLSLAQNMVYYASFPKEYDTIVKKVEKRIQLQRDSLSKAMNPSNNELKTETQPKEELKEELIK</sequence>
<feature type="region of interest" description="Disordered" evidence="1">
    <location>
        <begin position="107"/>
        <end position="136"/>
    </location>
</feature>
<accession>A0A1Z4BLG9</accession>
<proteinExistence type="predicted"/>
<dbReference type="RefSeq" id="WP_088593292.1">
    <property type="nucleotide sequence ID" value="NZ_CP022022.1"/>
</dbReference>
<evidence type="ECO:0000313" key="4">
    <source>
        <dbReference type="Proteomes" id="UP000197007"/>
    </source>
</evidence>
<organism evidence="3 4">
    <name type="scientific">Capnocytophaga endodontalis</name>
    <dbReference type="NCBI Taxonomy" id="2708117"/>
    <lineage>
        <taxon>Bacteria</taxon>
        <taxon>Pseudomonadati</taxon>
        <taxon>Bacteroidota</taxon>
        <taxon>Flavobacteriia</taxon>
        <taxon>Flavobacteriales</taxon>
        <taxon>Flavobacteriaceae</taxon>
        <taxon>Capnocytophaga</taxon>
    </lineage>
</organism>
<dbReference type="Proteomes" id="UP000197007">
    <property type="component" value="Chromosome"/>
</dbReference>
<reference evidence="4" key="1">
    <citation type="submission" date="2017-06" db="EMBL/GenBank/DDBJ databases">
        <title>Complete genome sequence of Capnocytophaga sp. KCOM 1579 (=ChDC OS43) isolated from a human refractory periapical abscess lesion.</title>
        <authorList>
            <person name="Kook J.-K."/>
            <person name="Park S.-N."/>
            <person name="Lim Y.K."/>
            <person name="Roh H."/>
        </authorList>
    </citation>
    <scope>NUCLEOTIDE SEQUENCE [LARGE SCALE GENOMIC DNA]</scope>
    <source>
        <strain evidence="4">ChDC OS43</strain>
    </source>
</reference>
<name>A0A1Z4BLG9_9FLAO</name>
<evidence type="ECO:0000256" key="1">
    <source>
        <dbReference type="SAM" id="MobiDB-lite"/>
    </source>
</evidence>